<dbReference type="GO" id="GO:0016020">
    <property type="term" value="C:membrane"/>
    <property type="evidence" value="ECO:0007669"/>
    <property type="project" value="UniProtKB-SubCell"/>
</dbReference>
<dbReference type="InterPro" id="IPR036890">
    <property type="entry name" value="HATPase_C_sf"/>
</dbReference>
<comment type="subcellular location">
    <subcellularLocation>
        <location evidence="1">Membrane</location>
    </subcellularLocation>
</comment>
<protein>
    <submittedName>
        <fullName evidence="7">HAMP domain-containing protein</fullName>
    </submittedName>
</protein>
<feature type="transmembrane region" description="Helical" evidence="5">
    <location>
        <begin position="12"/>
        <end position="39"/>
    </location>
</feature>
<evidence type="ECO:0000256" key="2">
    <source>
        <dbReference type="ARBA" id="ARBA00022553"/>
    </source>
</evidence>
<keyword evidence="3" id="KW-0808">Transferase</keyword>
<dbReference type="Pfam" id="PF06580">
    <property type="entry name" value="His_kinase"/>
    <property type="match status" value="1"/>
</dbReference>
<evidence type="ECO:0000256" key="3">
    <source>
        <dbReference type="ARBA" id="ARBA00022679"/>
    </source>
</evidence>
<dbReference type="Proteomes" id="UP000283738">
    <property type="component" value="Unassembled WGS sequence"/>
</dbReference>
<comment type="caution">
    <text evidence="7">The sequence shown here is derived from an EMBL/GenBank/DDBJ whole genome shotgun (WGS) entry which is preliminary data.</text>
</comment>
<sequence>MKKWGSKKLPSLQITLMAVFVASWLIPIAVFSFFIFYTYQNAYIEKSDNLIKNAVNVSGVLVMNEIDEAVTKMQKPTYEGEWESMFDKYAKGKVTRADYLTSIKASLISKFYMDDQIARYAFYVTGDETASCYSGKNGYSYEDYMTYVQPVVDEVMQKDSDYVEVYIIDNQIYLMRNLYTVKDYKKYGTLVVGINRSSLFQKIPLEESQNIRISVNGEAEYLTKGKHADEADEKKENVYDQLVQVNRGLTMGQRVTGITDRNYAGYAFYAATDNYELSIYYLMDEKELYSGIAHLNVIVIITLVAMACLMLLTYFYLSRQIEHPLKRLMDASMEIKDGKFGSVIDGEKMPNMEFDSLVSSFNAMSLQVKHLFDTVYMEKMATKDAQIAALQAQINPHFLNNTLEMMNWQARMNNDIEVCKMIESLGTVLDSSMNRRNDRLVRLADELRCGDAFLYIMSMRFGQRLKVERNIDESLQQIYVPQLILQPLLENAIKHGIEKVSSGTIWLEIYRDGANVNIDVINTGKPLTETELARIQKIIAGDCRLDKSEPGVHTSIGIYNVNKRISLIFGAEYGLKVMQTEDGRIVSRIVIPLESELQD</sequence>
<accession>A0A412BHP6</accession>
<proteinExistence type="predicted"/>
<dbReference type="InterPro" id="IPR003594">
    <property type="entry name" value="HATPase_dom"/>
</dbReference>
<dbReference type="PANTHER" id="PTHR34220:SF7">
    <property type="entry name" value="SENSOR HISTIDINE KINASE YPDA"/>
    <property type="match status" value="1"/>
</dbReference>
<dbReference type="InterPro" id="IPR010559">
    <property type="entry name" value="Sig_transdc_His_kin_internal"/>
</dbReference>
<dbReference type="AlphaFoldDB" id="A0A412BHP6"/>
<keyword evidence="5" id="KW-1133">Transmembrane helix</keyword>
<organism evidence="7 8">
    <name type="scientific">Roseburia inulinivorans</name>
    <dbReference type="NCBI Taxonomy" id="360807"/>
    <lineage>
        <taxon>Bacteria</taxon>
        <taxon>Bacillati</taxon>
        <taxon>Bacillota</taxon>
        <taxon>Clostridia</taxon>
        <taxon>Lachnospirales</taxon>
        <taxon>Lachnospiraceae</taxon>
        <taxon>Roseburia</taxon>
    </lineage>
</organism>
<gene>
    <name evidence="7" type="ORF">DWY96_02560</name>
</gene>
<dbReference type="RefSeq" id="WP_118108932.1">
    <property type="nucleotide sequence ID" value="NZ_QRTF01000003.1"/>
</dbReference>
<feature type="transmembrane region" description="Helical" evidence="5">
    <location>
        <begin position="293"/>
        <end position="317"/>
    </location>
</feature>
<evidence type="ECO:0000256" key="5">
    <source>
        <dbReference type="SAM" id="Phobius"/>
    </source>
</evidence>
<feature type="domain" description="HAMP" evidence="6">
    <location>
        <begin position="319"/>
        <end position="373"/>
    </location>
</feature>
<evidence type="ECO:0000313" key="8">
    <source>
        <dbReference type="Proteomes" id="UP000283738"/>
    </source>
</evidence>
<dbReference type="Gene3D" id="3.30.565.10">
    <property type="entry name" value="Histidine kinase-like ATPase, C-terminal domain"/>
    <property type="match status" value="1"/>
</dbReference>
<evidence type="ECO:0000259" key="6">
    <source>
        <dbReference type="PROSITE" id="PS50885"/>
    </source>
</evidence>
<evidence type="ECO:0000256" key="1">
    <source>
        <dbReference type="ARBA" id="ARBA00004370"/>
    </source>
</evidence>
<keyword evidence="5" id="KW-0472">Membrane</keyword>
<dbReference type="GO" id="GO:0000155">
    <property type="term" value="F:phosphorelay sensor kinase activity"/>
    <property type="evidence" value="ECO:0007669"/>
    <property type="project" value="InterPro"/>
</dbReference>
<dbReference type="InterPro" id="IPR003660">
    <property type="entry name" value="HAMP_dom"/>
</dbReference>
<dbReference type="Gene3D" id="6.10.340.10">
    <property type="match status" value="1"/>
</dbReference>
<dbReference type="Pfam" id="PF02518">
    <property type="entry name" value="HATPase_c"/>
    <property type="match status" value="1"/>
</dbReference>
<dbReference type="InterPro" id="IPR050640">
    <property type="entry name" value="Bact_2-comp_sensor_kinase"/>
</dbReference>
<dbReference type="SUPFAM" id="SSF55874">
    <property type="entry name" value="ATPase domain of HSP90 chaperone/DNA topoisomerase II/histidine kinase"/>
    <property type="match status" value="1"/>
</dbReference>
<keyword evidence="4" id="KW-0418">Kinase</keyword>
<keyword evidence="5" id="KW-0812">Transmembrane</keyword>
<keyword evidence="2" id="KW-0597">Phosphoprotein</keyword>
<dbReference type="PROSITE" id="PS50885">
    <property type="entry name" value="HAMP"/>
    <property type="match status" value="1"/>
</dbReference>
<dbReference type="PANTHER" id="PTHR34220">
    <property type="entry name" value="SENSOR HISTIDINE KINASE YPDA"/>
    <property type="match status" value="1"/>
</dbReference>
<dbReference type="EMBL" id="QRTF01000003">
    <property type="protein sequence ID" value="RGQ54006.1"/>
    <property type="molecule type" value="Genomic_DNA"/>
</dbReference>
<reference evidence="7 8" key="1">
    <citation type="submission" date="2018-08" db="EMBL/GenBank/DDBJ databases">
        <title>A genome reference for cultivated species of the human gut microbiota.</title>
        <authorList>
            <person name="Zou Y."/>
            <person name="Xue W."/>
            <person name="Luo G."/>
        </authorList>
    </citation>
    <scope>NUCLEOTIDE SEQUENCE [LARGE SCALE GENOMIC DNA]</scope>
    <source>
        <strain evidence="7 8">AF28-15</strain>
    </source>
</reference>
<evidence type="ECO:0000256" key="4">
    <source>
        <dbReference type="ARBA" id="ARBA00022777"/>
    </source>
</evidence>
<evidence type="ECO:0000313" key="7">
    <source>
        <dbReference type="EMBL" id="RGQ54006.1"/>
    </source>
</evidence>
<name>A0A412BHP6_9FIRM</name>